<dbReference type="InterPro" id="IPR029044">
    <property type="entry name" value="Nucleotide-diphossugar_trans"/>
</dbReference>
<protein>
    <submittedName>
        <fullName evidence="1">Glycosyl transferase</fullName>
    </submittedName>
</protein>
<dbReference type="EMBL" id="BONY01000017">
    <property type="protein sequence ID" value="GIH05228.1"/>
    <property type="molecule type" value="Genomic_DNA"/>
</dbReference>
<dbReference type="GO" id="GO:0016740">
    <property type="term" value="F:transferase activity"/>
    <property type="evidence" value="ECO:0007669"/>
    <property type="project" value="UniProtKB-KW"/>
</dbReference>
<sequence>MNTQIVVVAKEPMPGSVKTRLCPPCTPEQAALLAEAALTDTLAVAGATPAGRRVLLLHGDYRPPPGWDVVAQRGEGLGVRLANGFADTAAVGLATLLIGMDTPQVTADLLGEVADGLSSADAVLCAAEDGGWWALALRDARAAVVLQWVPMSQPDTGKLTFEALTSQGLRVHWGPVIRDVDTADDLSKVAALCPGGGFAAAVSALGMG</sequence>
<dbReference type="AlphaFoldDB" id="A0A8J3Q8L5"/>
<evidence type="ECO:0000313" key="1">
    <source>
        <dbReference type="EMBL" id="GIH05228.1"/>
    </source>
</evidence>
<dbReference type="PANTHER" id="PTHR36529:SF1">
    <property type="entry name" value="GLYCOSYLTRANSFERASE"/>
    <property type="match status" value="1"/>
</dbReference>
<name>A0A8J3Q8L5_9ACTN</name>
<dbReference type="InterPro" id="IPR018641">
    <property type="entry name" value="Trfase_1_rSAM/seldom-assoc"/>
</dbReference>
<accession>A0A8J3Q8L5</accession>
<keyword evidence="1" id="KW-0808">Transferase</keyword>
<dbReference type="Gene3D" id="3.90.550.10">
    <property type="entry name" value="Spore Coat Polysaccharide Biosynthesis Protein SpsA, Chain A"/>
    <property type="match status" value="1"/>
</dbReference>
<dbReference type="SUPFAM" id="SSF53448">
    <property type="entry name" value="Nucleotide-diphospho-sugar transferases"/>
    <property type="match status" value="1"/>
</dbReference>
<dbReference type="Proteomes" id="UP000612899">
    <property type="component" value="Unassembled WGS sequence"/>
</dbReference>
<reference evidence="1" key="1">
    <citation type="submission" date="2021-01" db="EMBL/GenBank/DDBJ databases">
        <title>Whole genome shotgun sequence of Rhizocola hellebori NBRC 109834.</title>
        <authorList>
            <person name="Komaki H."/>
            <person name="Tamura T."/>
        </authorList>
    </citation>
    <scope>NUCLEOTIDE SEQUENCE</scope>
    <source>
        <strain evidence="1">NBRC 109834</strain>
    </source>
</reference>
<keyword evidence="2" id="KW-1185">Reference proteome</keyword>
<evidence type="ECO:0000313" key="2">
    <source>
        <dbReference type="Proteomes" id="UP000612899"/>
    </source>
</evidence>
<organism evidence="1 2">
    <name type="scientific">Rhizocola hellebori</name>
    <dbReference type="NCBI Taxonomy" id="1392758"/>
    <lineage>
        <taxon>Bacteria</taxon>
        <taxon>Bacillati</taxon>
        <taxon>Actinomycetota</taxon>
        <taxon>Actinomycetes</taxon>
        <taxon>Micromonosporales</taxon>
        <taxon>Micromonosporaceae</taxon>
        <taxon>Rhizocola</taxon>
    </lineage>
</organism>
<dbReference type="PANTHER" id="PTHR36529">
    <property type="entry name" value="SLL1095 PROTEIN"/>
    <property type="match status" value="1"/>
</dbReference>
<proteinExistence type="predicted"/>
<dbReference type="Pfam" id="PF09837">
    <property type="entry name" value="DUF2064"/>
    <property type="match status" value="1"/>
</dbReference>
<gene>
    <name evidence="1" type="ORF">Rhe02_32950</name>
</gene>
<comment type="caution">
    <text evidence="1">The sequence shown here is derived from an EMBL/GenBank/DDBJ whole genome shotgun (WGS) entry which is preliminary data.</text>
</comment>